<dbReference type="Proteomes" id="UP001054252">
    <property type="component" value="Unassembled WGS sequence"/>
</dbReference>
<gene>
    <name evidence="1" type="ORF">SLEP1_g1309</name>
</gene>
<name>A0AAV5HMH4_9ROSI</name>
<protein>
    <submittedName>
        <fullName evidence="1">Uncharacterized protein</fullName>
    </submittedName>
</protein>
<proteinExistence type="predicted"/>
<dbReference type="AlphaFoldDB" id="A0AAV5HMH4"/>
<evidence type="ECO:0000313" key="2">
    <source>
        <dbReference type="Proteomes" id="UP001054252"/>
    </source>
</evidence>
<organism evidence="1 2">
    <name type="scientific">Rubroshorea leprosula</name>
    <dbReference type="NCBI Taxonomy" id="152421"/>
    <lineage>
        <taxon>Eukaryota</taxon>
        <taxon>Viridiplantae</taxon>
        <taxon>Streptophyta</taxon>
        <taxon>Embryophyta</taxon>
        <taxon>Tracheophyta</taxon>
        <taxon>Spermatophyta</taxon>
        <taxon>Magnoliopsida</taxon>
        <taxon>eudicotyledons</taxon>
        <taxon>Gunneridae</taxon>
        <taxon>Pentapetalae</taxon>
        <taxon>rosids</taxon>
        <taxon>malvids</taxon>
        <taxon>Malvales</taxon>
        <taxon>Dipterocarpaceae</taxon>
        <taxon>Rubroshorea</taxon>
    </lineage>
</organism>
<accession>A0AAV5HMH4</accession>
<dbReference type="EMBL" id="BPVZ01000001">
    <property type="protein sequence ID" value="GKU86834.1"/>
    <property type="molecule type" value="Genomic_DNA"/>
</dbReference>
<reference evidence="1 2" key="1">
    <citation type="journal article" date="2021" name="Commun. Biol.">
        <title>The genome of Shorea leprosula (Dipterocarpaceae) highlights the ecological relevance of drought in aseasonal tropical rainforests.</title>
        <authorList>
            <person name="Ng K.K.S."/>
            <person name="Kobayashi M.J."/>
            <person name="Fawcett J.A."/>
            <person name="Hatakeyama M."/>
            <person name="Paape T."/>
            <person name="Ng C.H."/>
            <person name="Ang C.C."/>
            <person name="Tnah L.H."/>
            <person name="Lee C.T."/>
            <person name="Nishiyama T."/>
            <person name="Sese J."/>
            <person name="O'Brien M.J."/>
            <person name="Copetti D."/>
            <person name="Mohd Noor M.I."/>
            <person name="Ong R.C."/>
            <person name="Putra M."/>
            <person name="Sireger I.Z."/>
            <person name="Indrioko S."/>
            <person name="Kosugi Y."/>
            <person name="Izuno A."/>
            <person name="Isagi Y."/>
            <person name="Lee S.L."/>
            <person name="Shimizu K.K."/>
        </authorList>
    </citation>
    <scope>NUCLEOTIDE SEQUENCE [LARGE SCALE GENOMIC DNA]</scope>
    <source>
        <strain evidence="1">214</strain>
    </source>
</reference>
<keyword evidence="2" id="KW-1185">Reference proteome</keyword>
<comment type="caution">
    <text evidence="1">The sequence shown here is derived from an EMBL/GenBank/DDBJ whole genome shotgun (WGS) entry which is preliminary data.</text>
</comment>
<sequence>MCLSGLGKVANAGILAAVEASELSEEDEDGEQLEQGGLGLWIWMEVRMGSNIIGLWDGLDVWVGCGVDGLELVVEFGLVNWNEGWEFLEVTLLQGDKICSSGQDGELDDERISLLVCIGLGINQVFILI</sequence>
<evidence type="ECO:0000313" key="1">
    <source>
        <dbReference type="EMBL" id="GKU86834.1"/>
    </source>
</evidence>